<organism evidence="2 3">
    <name type="scientific">Algoriella xinjiangensis</name>
    <dbReference type="NCBI Taxonomy" id="684065"/>
    <lineage>
        <taxon>Bacteria</taxon>
        <taxon>Pseudomonadati</taxon>
        <taxon>Bacteroidota</taxon>
        <taxon>Flavobacteriia</taxon>
        <taxon>Flavobacteriales</taxon>
        <taxon>Weeksellaceae</taxon>
        <taxon>Algoriella</taxon>
    </lineage>
</organism>
<evidence type="ECO:0000313" key="2">
    <source>
        <dbReference type="EMBL" id="SFN13044.1"/>
    </source>
</evidence>
<protein>
    <submittedName>
        <fullName evidence="2">Uncharacterized protein</fullName>
    </submittedName>
</protein>
<feature type="chain" id="PRO_5011578506" evidence="1">
    <location>
        <begin position="20"/>
        <end position="260"/>
    </location>
</feature>
<keyword evidence="3" id="KW-1185">Reference proteome</keyword>
<dbReference type="OrthoDB" id="667055at2"/>
<evidence type="ECO:0000256" key="1">
    <source>
        <dbReference type="SAM" id="SignalP"/>
    </source>
</evidence>
<keyword evidence="1" id="KW-0732">Signal</keyword>
<sequence length="260" mass="30300">MIKQLLLTITIACSSFATAQVTSMIDAKNVDASTKVYGMASLSDEAKTYNKYNFSLENSTAIQFAKPLLEYGYQSSNMQAQDNGFMVYMVKDKKIVDQWLINPMFYNVFRDGVAYTYDADKLAVIADKYPLIFSEDKRQFKTEKEYQKQRQALFADPYNLIIDEPDFTYEGYFEVQFPKNEQFKNVEAVDAYLRPIVEKLTKKKFNVSYSLSEKNIMDRNQFTMTIASEENVYKKIKLDNLQKGDWQSFTYEATIYRKAN</sequence>
<dbReference type="Proteomes" id="UP000199149">
    <property type="component" value="Unassembled WGS sequence"/>
</dbReference>
<name>A0A1I4WGT4_9FLAO</name>
<dbReference type="RefSeq" id="WP_092908075.1">
    <property type="nucleotide sequence ID" value="NZ_FOUZ01000007.1"/>
</dbReference>
<proteinExistence type="predicted"/>
<reference evidence="3" key="1">
    <citation type="submission" date="2016-10" db="EMBL/GenBank/DDBJ databases">
        <authorList>
            <person name="Varghese N."/>
            <person name="Submissions S."/>
        </authorList>
    </citation>
    <scope>NUCLEOTIDE SEQUENCE [LARGE SCALE GENOMIC DNA]</scope>
    <source>
        <strain evidence="3">XJ109</strain>
    </source>
</reference>
<evidence type="ECO:0000313" key="3">
    <source>
        <dbReference type="Proteomes" id="UP000199149"/>
    </source>
</evidence>
<gene>
    <name evidence="2" type="ORF">SAMN05421738_1079</name>
</gene>
<feature type="signal peptide" evidence="1">
    <location>
        <begin position="1"/>
        <end position="19"/>
    </location>
</feature>
<dbReference type="EMBL" id="FOUZ01000007">
    <property type="protein sequence ID" value="SFN13044.1"/>
    <property type="molecule type" value="Genomic_DNA"/>
</dbReference>
<dbReference type="STRING" id="684065.SAMN05421738_1079"/>
<dbReference type="AlphaFoldDB" id="A0A1I4WGT4"/>
<accession>A0A1I4WGT4</accession>